<dbReference type="EMBL" id="LT670817">
    <property type="protein sequence ID" value="SHH60947.1"/>
    <property type="molecule type" value="Genomic_DNA"/>
</dbReference>
<protein>
    <submittedName>
        <fullName evidence="1">Phosphonoacetate hydrolase</fullName>
    </submittedName>
</protein>
<dbReference type="Proteomes" id="UP000189796">
    <property type="component" value="Chromosome I"/>
</dbReference>
<dbReference type="InterPro" id="IPR017850">
    <property type="entry name" value="Alkaline_phosphatase_core_sf"/>
</dbReference>
<sequence length="414" mass="45026">MESSGRTIVVNGRNYRAPTRPTVVICLDGSEPGYIEEAIKAGVAPTFARFMKDGAHVHADSVIPSFTNPNNLSIITGRPPSVHGIAGNYFYDAANDREVMMNDPQFLRSPTILAGMYEAGFKVAAVTAKDKLRSLLAHGLDYSDGRAIAFSSEKADQATKQANGIDDLLNFVGLPLPEVYSAGLSEFVFAAGVRLVQRHRPDLMYLSTTDYIQHKVGPGNKIANDFYAMIDRYLAELDALGCNVVATADHGMNDKYTGDGKPDVLYLQDLFDQWVGAGQARVILPITDPYVAHHGSLGSFATIYTPAGHNAGEMIKRLQDIAGVELALTRNAACNRFELPTDRVGDIVVISARHKVLGTSRARHDLSGLTEPLRSHGGLTEQRVPLIANRKIVVPSGHVLRNFDVFDVALNRIQ</sequence>
<dbReference type="AlphaFoldDB" id="A0A1M5UDB0"/>
<proteinExistence type="predicted"/>
<dbReference type="InterPro" id="IPR023116">
    <property type="entry name" value="Phosphonoacetate_hydro_insert"/>
</dbReference>
<name>A0A1M5UDB0_9BRAD</name>
<dbReference type="RefSeq" id="WP_079604009.1">
    <property type="nucleotide sequence ID" value="NZ_LT670817.1"/>
</dbReference>
<gene>
    <name evidence="1" type="ORF">SAMN05443248_5387</name>
</gene>
<dbReference type="PANTHER" id="PTHR10151:SF120">
    <property type="entry name" value="BIS(5'-ADENOSYL)-TRIPHOSPHATASE"/>
    <property type="match status" value="1"/>
</dbReference>
<dbReference type="PANTHER" id="PTHR10151">
    <property type="entry name" value="ECTONUCLEOTIDE PYROPHOSPHATASE/PHOSPHODIESTERASE"/>
    <property type="match status" value="1"/>
</dbReference>
<accession>A0A1M5UDB0</accession>
<dbReference type="Gene3D" id="3.30.1360.110">
    <property type="entry name" value="Domain 2, Phosphonoacetate Hydrolase"/>
    <property type="match status" value="1"/>
</dbReference>
<dbReference type="OrthoDB" id="3590172at2"/>
<dbReference type="InterPro" id="IPR002591">
    <property type="entry name" value="Phosphodiest/P_Trfase"/>
</dbReference>
<dbReference type="Gene3D" id="3.40.720.10">
    <property type="entry name" value="Alkaline Phosphatase, subunit A"/>
    <property type="match status" value="1"/>
</dbReference>
<dbReference type="SUPFAM" id="SSF53649">
    <property type="entry name" value="Alkaline phosphatase-like"/>
    <property type="match status" value="1"/>
</dbReference>
<organism evidence="1 2">
    <name type="scientific">Bradyrhizobium erythrophlei</name>
    <dbReference type="NCBI Taxonomy" id="1437360"/>
    <lineage>
        <taxon>Bacteria</taxon>
        <taxon>Pseudomonadati</taxon>
        <taxon>Pseudomonadota</taxon>
        <taxon>Alphaproteobacteria</taxon>
        <taxon>Hyphomicrobiales</taxon>
        <taxon>Nitrobacteraceae</taxon>
        <taxon>Bradyrhizobium</taxon>
    </lineage>
</organism>
<dbReference type="CDD" id="cd16018">
    <property type="entry name" value="Enpp"/>
    <property type="match status" value="1"/>
</dbReference>
<evidence type="ECO:0000313" key="1">
    <source>
        <dbReference type="EMBL" id="SHH60947.1"/>
    </source>
</evidence>
<keyword evidence="1" id="KW-0378">Hydrolase</keyword>
<dbReference type="GO" id="GO:0047400">
    <property type="term" value="F:phosphonoacetate hydrolase activity"/>
    <property type="evidence" value="ECO:0007669"/>
    <property type="project" value="InterPro"/>
</dbReference>
<evidence type="ECO:0000313" key="2">
    <source>
        <dbReference type="Proteomes" id="UP000189796"/>
    </source>
</evidence>
<dbReference type="NCBIfam" id="TIGR02335">
    <property type="entry name" value="hydr_PhnA"/>
    <property type="match status" value="1"/>
</dbReference>
<reference evidence="1 2" key="1">
    <citation type="submission" date="2016-11" db="EMBL/GenBank/DDBJ databases">
        <authorList>
            <person name="Jaros S."/>
            <person name="Januszkiewicz K."/>
            <person name="Wedrychowicz H."/>
        </authorList>
    </citation>
    <scope>NUCLEOTIDE SEQUENCE [LARGE SCALE GENOMIC DNA]</scope>
    <source>
        <strain evidence="1 2">GAS138</strain>
    </source>
</reference>
<dbReference type="Pfam" id="PF01663">
    <property type="entry name" value="Phosphodiest"/>
    <property type="match status" value="1"/>
</dbReference>
<dbReference type="InterPro" id="IPR012710">
    <property type="entry name" value="Phosphonoacetate_hydro"/>
</dbReference>